<dbReference type="InterPro" id="IPR058625">
    <property type="entry name" value="MdtA-like_BSH"/>
</dbReference>
<evidence type="ECO:0000256" key="3">
    <source>
        <dbReference type="SAM" id="Phobius"/>
    </source>
</evidence>
<dbReference type="Gene3D" id="2.40.30.170">
    <property type="match status" value="1"/>
</dbReference>
<evidence type="ECO:0000256" key="2">
    <source>
        <dbReference type="SAM" id="Coils"/>
    </source>
</evidence>
<dbReference type="RefSeq" id="WP_067457726.1">
    <property type="nucleotide sequence ID" value="NZ_LVVY01000099.1"/>
</dbReference>
<evidence type="ECO:0000313" key="7">
    <source>
        <dbReference type="Proteomes" id="UP000078389"/>
    </source>
</evidence>
<dbReference type="GO" id="GO:1990281">
    <property type="term" value="C:efflux pump complex"/>
    <property type="evidence" value="ECO:0007669"/>
    <property type="project" value="TreeGrafter"/>
</dbReference>
<evidence type="ECO:0000259" key="4">
    <source>
        <dbReference type="Pfam" id="PF25917"/>
    </source>
</evidence>
<organism evidence="6 7">
    <name type="scientific">Devosia elaeis</name>
    <dbReference type="NCBI Taxonomy" id="1770058"/>
    <lineage>
        <taxon>Bacteria</taxon>
        <taxon>Pseudomonadati</taxon>
        <taxon>Pseudomonadota</taxon>
        <taxon>Alphaproteobacteria</taxon>
        <taxon>Hyphomicrobiales</taxon>
        <taxon>Devosiaceae</taxon>
        <taxon>Devosia</taxon>
    </lineage>
</organism>
<accession>A0A178HTX6</accession>
<keyword evidence="2" id="KW-0175">Coiled coil</keyword>
<gene>
    <name evidence="6" type="ORF">A3840_13545</name>
</gene>
<evidence type="ECO:0000259" key="5">
    <source>
        <dbReference type="Pfam" id="PF25954"/>
    </source>
</evidence>
<protein>
    <submittedName>
        <fullName evidence="6">Uncharacterized protein</fullName>
    </submittedName>
</protein>
<dbReference type="Proteomes" id="UP000078389">
    <property type="component" value="Unassembled WGS sequence"/>
</dbReference>
<dbReference type="FunFam" id="2.40.30.170:FF:000010">
    <property type="entry name" value="Efflux RND transporter periplasmic adaptor subunit"/>
    <property type="match status" value="1"/>
</dbReference>
<feature type="domain" description="Multidrug resistance protein MdtA-like barrel-sandwich hybrid" evidence="4">
    <location>
        <begin position="91"/>
        <end position="232"/>
    </location>
</feature>
<dbReference type="STRING" id="1770058.A3840_13545"/>
<sequence length="390" mass="40610">MNASENTADKVSSTAKGQRGRWFWPAVMLALATGVASVLLVNQIPPAPAAAIDAPATPRAMRLHPVELVTAQPQRIEDLVRVTGTIHPVQEAAIAAQVTGLAETVAVRPGDYVDAGQLLVEVGTTDLQLQLDQQRSTMASSIVQLRAAEATLARTRLLADQGLAAQTTLDAAQAEVDQLAATIATQQSQVALAEANLLRARVMAPFSGTVASRDIEPGQIVNPGTTMVSIVDLSAVRVEVVAALKHSARIAVGQPVRLVVQGLEGRSFTGIVDRVSPIAEAGTRSVKIFLNLDNPEGVLRGGMFVTGEIVVQEQDDVIALPANAIHTRDDASYVLAVVDGVLHERPIETGTAWPSTALVEARSGIAAGDVVVGTSLSGLADGVSVVIEGN</sequence>
<dbReference type="PANTHER" id="PTHR30469">
    <property type="entry name" value="MULTIDRUG RESISTANCE PROTEIN MDTA"/>
    <property type="match status" value="1"/>
</dbReference>
<dbReference type="Gene3D" id="2.40.420.20">
    <property type="match status" value="1"/>
</dbReference>
<evidence type="ECO:0000256" key="1">
    <source>
        <dbReference type="ARBA" id="ARBA00009477"/>
    </source>
</evidence>
<dbReference type="Gene3D" id="1.10.287.470">
    <property type="entry name" value="Helix hairpin bin"/>
    <property type="match status" value="1"/>
</dbReference>
<dbReference type="Pfam" id="PF25954">
    <property type="entry name" value="Beta-barrel_RND_2"/>
    <property type="match status" value="1"/>
</dbReference>
<proteinExistence type="inferred from homology"/>
<dbReference type="NCBIfam" id="TIGR01730">
    <property type="entry name" value="RND_mfp"/>
    <property type="match status" value="1"/>
</dbReference>
<keyword evidence="7" id="KW-1185">Reference proteome</keyword>
<dbReference type="GO" id="GO:0015562">
    <property type="term" value="F:efflux transmembrane transporter activity"/>
    <property type="evidence" value="ECO:0007669"/>
    <property type="project" value="TreeGrafter"/>
</dbReference>
<comment type="similarity">
    <text evidence="1">Belongs to the membrane fusion protein (MFP) (TC 8.A.1) family.</text>
</comment>
<dbReference type="InterPro" id="IPR006143">
    <property type="entry name" value="RND_pump_MFP"/>
</dbReference>
<feature type="transmembrane region" description="Helical" evidence="3">
    <location>
        <begin position="22"/>
        <end position="41"/>
    </location>
</feature>
<dbReference type="Pfam" id="PF25917">
    <property type="entry name" value="BSH_RND"/>
    <property type="match status" value="1"/>
</dbReference>
<dbReference type="EMBL" id="LVVY01000099">
    <property type="protein sequence ID" value="OAM76097.1"/>
    <property type="molecule type" value="Genomic_DNA"/>
</dbReference>
<comment type="caution">
    <text evidence="6">The sequence shown here is derived from an EMBL/GenBank/DDBJ whole genome shotgun (WGS) entry which is preliminary data.</text>
</comment>
<feature type="domain" description="CusB-like beta-barrel" evidence="5">
    <location>
        <begin position="246"/>
        <end position="308"/>
    </location>
</feature>
<dbReference type="PANTHER" id="PTHR30469:SF15">
    <property type="entry name" value="HLYD FAMILY OF SECRETION PROTEINS"/>
    <property type="match status" value="1"/>
</dbReference>
<dbReference type="AlphaFoldDB" id="A0A178HTX6"/>
<dbReference type="OrthoDB" id="9806939at2"/>
<keyword evidence="3" id="KW-0812">Transmembrane</keyword>
<keyword evidence="3" id="KW-0472">Membrane</keyword>
<dbReference type="SUPFAM" id="SSF111369">
    <property type="entry name" value="HlyD-like secretion proteins"/>
    <property type="match status" value="1"/>
</dbReference>
<evidence type="ECO:0000313" key="6">
    <source>
        <dbReference type="EMBL" id="OAM76097.1"/>
    </source>
</evidence>
<reference evidence="6 7" key="1">
    <citation type="submission" date="2016-03" db="EMBL/GenBank/DDBJ databases">
        <title>Genome sequencing of Devosia sp. S37.</title>
        <authorList>
            <person name="Mohd Nor M."/>
        </authorList>
    </citation>
    <scope>NUCLEOTIDE SEQUENCE [LARGE SCALE GENOMIC DNA]</scope>
    <source>
        <strain evidence="6 7">S37</strain>
    </source>
</reference>
<keyword evidence="3" id="KW-1133">Transmembrane helix</keyword>
<name>A0A178HTX6_9HYPH</name>
<dbReference type="InterPro" id="IPR058792">
    <property type="entry name" value="Beta-barrel_RND_2"/>
</dbReference>
<feature type="coiled-coil region" evidence="2">
    <location>
        <begin position="169"/>
        <end position="196"/>
    </location>
</feature>
<dbReference type="Gene3D" id="2.40.50.100">
    <property type="match status" value="1"/>
</dbReference>